<sequence length="174" mass="19597">MYYNIPKARQDRGKSVDDSLQLFFDICDERREPVQVNIRDKSGDTALHLALRYGHEKAARSLLRRGADTNSTNHEGSTLFHTLCDGVRGQHRSVEIFFEIVEEFDRSVEVDAVTGLSQLVRKLLQAVVVPSGDLQCLRLEVLVILPQAYVANVQPYLTELTILNASLAESVERT</sequence>
<reference evidence="2 3" key="1">
    <citation type="submission" date="2020-02" db="EMBL/GenBank/DDBJ databases">
        <authorList>
            <person name="Ferguson B K."/>
        </authorList>
    </citation>
    <scope>NUCLEOTIDE SEQUENCE [LARGE SCALE GENOMIC DNA]</scope>
</reference>
<keyword evidence="3" id="KW-1185">Reference proteome</keyword>
<name>A0A6H5IWI6_9HYME</name>
<feature type="repeat" description="ANK" evidence="1">
    <location>
        <begin position="42"/>
        <end position="74"/>
    </location>
</feature>
<dbReference type="AlphaFoldDB" id="A0A6H5IWI6"/>
<dbReference type="SMART" id="SM00248">
    <property type="entry name" value="ANK"/>
    <property type="match status" value="2"/>
</dbReference>
<dbReference type="Gene3D" id="1.25.40.20">
    <property type="entry name" value="Ankyrin repeat-containing domain"/>
    <property type="match status" value="1"/>
</dbReference>
<evidence type="ECO:0000313" key="3">
    <source>
        <dbReference type="Proteomes" id="UP000479190"/>
    </source>
</evidence>
<dbReference type="OrthoDB" id="21416at2759"/>
<protein>
    <submittedName>
        <fullName evidence="2">Uncharacterized protein</fullName>
    </submittedName>
</protein>
<proteinExistence type="predicted"/>
<gene>
    <name evidence="2" type="ORF">TBRA_LOCUS13522</name>
</gene>
<dbReference type="Proteomes" id="UP000479190">
    <property type="component" value="Unassembled WGS sequence"/>
</dbReference>
<evidence type="ECO:0000313" key="2">
    <source>
        <dbReference type="EMBL" id="CAB0041877.1"/>
    </source>
</evidence>
<dbReference type="InterPro" id="IPR002110">
    <property type="entry name" value="Ankyrin_rpt"/>
</dbReference>
<dbReference type="EMBL" id="CADCXV010001138">
    <property type="protein sequence ID" value="CAB0041877.1"/>
    <property type="molecule type" value="Genomic_DNA"/>
</dbReference>
<dbReference type="SUPFAM" id="SSF48403">
    <property type="entry name" value="Ankyrin repeat"/>
    <property type="match status" value="1"/>
</dbReference>
<dbReference type="PROSITE" id="PS50297">
    <property type="entry name" value="ANK_REP_REGION"/>
    <property type="match status" value="1"/>
</dbReference>
<keyword evidence="1" id="KW-0040">ANK repeat</keyword>
<dbReference type="InterPro" id="IPR036770">
    <property type="entry name" value="Ankyrin_rpt-contain_sf"/>
</dbReference>
<dbReference type="PROSITE" id="PS50088">
    <property type="entry name" value="ANK_REPEAT"/>
    <property type="match status" value="1"/>
</dbReference>
<organism evidence="2 3">
    <name type="scientific">Trichogramma brassicae</name>
    <dbReference type="NCBI Taxonomy" id="86971"/>
    <lineage>
        <taxon>Eukaryota</taxon>
        <taxon>Metazoa</taxon>
        <taxon>Ecdysozoa</taxon>
        <taxon>Arthropoda</taxon>
        <taxon>Hexapoda</taxon>
        <taxon>Insecta</taxon>
        <taxon>Pterygota</taxon>
        <taxon>Neoptera</taxon>
        <taxon>Endopterygota</taxon>
        <taxon>Hymenoptera</taxon>
        <taxon>Apocrita</taxon>
        <taxon>Proctotrupomorpha</taxon>
        <taxon>Chalcidoidea</taxon>
        <taxon>Trichogrammatidae</taxon>
        <taxon>Trichogramma</taxon>
    </lineage>
</organism>
<accession>A0A6H5IWI6</accession>
<dbReference type="Pfam" id="PF00023">
    <property type="entry name" value="Ank"/>
    <property type="match status" value="1"/>
</dbReference>
<evidence type="ECO:0000256" key="1">
    <source>
        <dbReference type="PROSITE-ProRule" id="PRU00023"/>
    </source>
</evidence>